<organism evidence="1 2">
    <name type="scientific">Candidatus Methylospira mobilis</name>
    <dbReference type="NCBI Taxonomy" id="1808979"/>
    <lineage>
        <taxon>Bacteria</taxon>
        <taxon>Pseudomonadati</taxon>
        <taxon>Pseudomonadota</taxon>
        <taxon>Gammaproteobacteria</taxon>
        <taxon>Methylococcales</taxon>
        <taxon>Methylococcaceae</taxon>
        <taxon>Candidatus Methylospira</taxon>
    </lineage>
</organism>
<dbReference type="AlphaFoldDB" id="A0A5Q0BM83"/>
<dbReference type="Proteomes" id="UP000325755">
    <property type="component" value="Chromosome"/>
</dbReference>
<name>A0A5Q0BM83_9GAMM</name>
<gene>
    <name evidence="1" type="ORF">F6R98_12605</name>
</gene>
<dbReference type="RefSeq" id="WP_153249333.1">
    <property type="nucleotide sequence ID" value="NZ_CP044205.1"/>
</dbReference>
<evidence type="ECO:0000313" key="2">
    <source>
        <dbReference type="Proteomes" id="UP000325755"/>
    </source>
</evidence>
<dbReference type="EMBL" id="CP044205">
    <property type="protein sequence ID" value="QFY43351.1"/>
    <property type="molecule type" value="Genomic_DNA"/>
</dbReference>
<evidence type="ECO:0000313" key="1">
    <source>
        <dbReference type="EMBL" id="QFY43351.1"/>
    </source>
</evidence>
<keyword evidence="2" id="KW-1185">Reference proteome</keyword>
<accession>A0A5Q0BM83</accession>
<protein>
    <submittedName>
        <fullName evidence="1">Uncharacterized protein</fullName>
    </submittedName>
</protein>
<sequence>MERIEQSPEAFSAGQDFVGILQACDKASNHLRREAPSSGHAGMRAVAEGTVIAGFSLLREAGMSDQVSRKMATPRCLGQRPN</sequence>
<dbReference type="KEGG" id="mmob:F6R98_12605"/>
<dbReference type="InParanoid" id="A0A5Q0BM83"/>
<reference evidence="1 2" key="1">
    <citation type="submission" date="2019-09" db="EMBL/GenBank/DDBJ databases">
        <title>Ecophysiology of the spiral-shaped methanotroph Methylospira mobilis as revealed by the complete genome sequence.</title>
        <authorList>
            <person name="Oshkin I.Y."/>
            <person name="Dedysh S.N."/>
            <person name="Miroshnikov K."/>
            <person name="Danilova O.V."/>
            <person name="Hakobyan A."/>
            <person name="Liesack W."/>
        </authorList>
    </citation>
    <scope>NUCLEOTIDE SEQUENCE [LARGE SCALE GENOMIC DNA]</scope>
    <source>
        <strain evidence="1 2">Shm1</strain>
    </source>
</reference>
<proteinExistence type="predicted"/>